<comment type="similarity">
    <text evidence="5">Belongs to the class I-like SAM-binding methyltransferase superfamily. EFM5 family.</text>
</comment>
<dbReference type="EMBL" id="JAWJWE010000001">
    <property type="protein sequence ID" value="KAK6645226.1"/>
    <property type="molecule type" value="Genomic_DNA"/>
</dbReference>
<evidence type="ECO:0000313" key="6">
    <source>
        <dbReference type="EMBL" id="KAK6645226.1"/>
    </source>
</evidence>
<dbReference type="GO" id="GO:0005737">
    <property type="term" value="C:cytoplasm"/>
    <property type="evidence" value="ECO:0007669"/>
    <property type="project" value="UniProtKB-SubCell"/>
</dbReference>
<dbReference type="EC" id="2.1.1.-" evidence="5"/>
<dbReference type="AlphaFoldDB" id="A0AAN8SI64"/>
<comment type="caution">
    <text evidence="6">The sequence shown here is derived from an EMBL/GenBank/DDBJ whole genome shotgun (WGS) entry which is preliminary data.</text>
</comment>
<sequence>MNESVDDDQPTLRPETLKALQEFLQEQELREEKGESISENWQLSQFWYDESTTFSLSSSAVSKCSDGGKIALISCPTLYPAVKSQIRENKRDLTVTLFEFDKRFSKYGTDFIHYDYNSPINLDFSCKSAFDIIVIDPPFLSEECLTKVVETVNFIKKTNSKIILCTGGVMEELARKLLGVKKCSFEPKHKNNLANEFICLTNFGELT</sequence>
<comment type="function">
    <text evidence="5">S-adenosyl-L-methionine-dependent protein-lysine N-methyltransferase that methylates elongation factor 1-alpha.</text>
</comment>
<dbReference type="PROSITE" id="PS00092">
    <property type="entry name" value="N6_MTASE"/>
    <property type="match status" value="1"/>
</dbReference>
<protein>
    <recommendedName>
        <fullName evidence="5">Protein-lysine N-methyltransferase RUM43_001502</fullName>
        <ecNumber evidence="5">2.1.1.-</ecNumber>
    </recommendedName>
</protein>
<dbReference type="Proteomes" id="UP001372834">
    <property type="component" value="Unassembled WGS sequence"/>
</dbReference>
<keyword evidence="4 5" id="KW-0808">Transferase</keyword>
<dbReference type="InterPro" id="IPR041370">
    <property type="entry name" value="Mlase_EEF1AKMT1/ZCCHC4"/>
</dbReference>
<reference evidence="6 7" key="1">
    <citation type="submission" date="2023-10" db="EMBL/GenBank/DDBJ databases">
        <title>Genomes of two closely related lineages of the louse Polyplax serrata with different host specificities.</title>
        <authorList>
            <person name="Martinu J."/>
            <person name="Tarabai H."/>
            <person name="Stefka J."/>
            <person name="Hypsa V."/>
        </authorList>
    </citation>
    <scope>NUCLEOTIDE SEQUENCE [LARGE SCALE GENOMIC DNA]</scope>
    <source>
        <strain evidence="6">HR10_N</strain>
    </source>
</reference>
<evidence type="ECO:0000256" key="1">
    <source>
        <dbReference type="ARBA" id="ARBA00004496"/>
    </source>
</evidence>
<evidence type="ECO:0000256" key="4">
    <source>
        <dbReference type="ARBA" id="ARBA00022679"/>
    </source>
</evidence>
<organism evidence="6 7">
    <name type="scientific">Polyplax serrata</name>
    <name type="common">Common mouse louse</name>
    <dbReference type="NCBI Taxonomy" id="468196"/>
    <lineage>
        <taxon>Eukaryota</taxon>
        <taxon>Metazoa</taxon>
        <taxon>Ecdysozoa</taxon>
        <taxon>Arthropoda</taxon>
        <taxon>Hexapoda</taxon>
        <taxon>Insecta</taxon>
        <taxon>Pterygota</taxon>
        <taxon>Neoptera</taxon>
        <taxon>Paraneoptera</taxon>
        <taxon>Psocodea</taxon>
        <taxon>Troctomorpha</taxon>
        <taxon>Phthiraptera</taxon>
        <taxon>Anoplura</taxon>
        <taxon>Polyplacidae</taxon>
        <taxon>Polyplax</taxon>
    </lineage>
</organism>
<dbReference type="PANTHER" id="PTHR13200">
    <property type="entry name" value="EEF1A LYSINE METHYLTRANSFERASE 1"/>
    <property type="match status" value="1"/>
</dbReference>
<evidence type="ECO:0000313" key="7">
    <source>
        <dbReference type="Proteomes" id="UP001372834"/>
    </source>
</evidence>
<dbReference type="GO" id="GO:0016279">
    <property type="term" value="F:protein-lysine N-methyltransferase activity"/>
    <property type="evidence" value="ECO:0007669"/>
    <property type="project" value="UniProtKB-UniRule"/>
</dbReference>
<name>A0AAN8SI64_POLSC</name>
<comment type="subcellular location">
    <subcellularLocation>
        <location evidence="1 5">Cytoplasm</location>
    </subcellularLocation>
</comment>
<dbReference type="InterPro" id="IPR019369">
    <property type="entry name" value="Efm5/EEF1AKMT1"/>
</dbReference>
<gene>
    <name evidence="6" type="ORF">RUM43_001502</name>
</gene>
<evidence type="ECO:0000256" key="5">
    <source>
        <dbReference type="HAMAP-Rule" id="MF_03187"/>
    </source>
</evidence>
<keyword evidence="2 5" id="KW-0963">Cytoplasm</keyword>
<accession>A0AAN8SI64</accession>
<dbReference type="PANTHER" id="PTHR13200:SF0">
    <property type="entry name" value="EEF1A LYSINE METHYLTRANSFERASE 1"/>
    <property type="match status" value="1"/>
</dbReference>
<dbReference type="InterPro" id="IPR002052">
    <property type="entry name" value="DNA_methylase_N6_adenine_CS"/>
</dbReference>
<dbReference type="Pfam" id="PF10237">
    <property type="entry name" value="N6-adenineMlase"/>
    <property type="match status" value="1"/>
</dbReference>
<evidence type="ECO:0000256" key="3">
    <source>
        <dbReference type="ARBA" id="ARBA00022603"/>
    </source>
</evidence>
<keyword evidence="3 5" id="KW-0489">Methyltransferase</keyword>
<dbReference type="HAMAP" id="MF_03187">
    <property type="entry name" value="Methyltr_EFM5"/>
    <property type="match status" value="1"/>
</dbReference>
<proteinExistence type="inferred from homology"/>
<dbReference type="GO" id="GO:0032259">
    <property type="term" value="P:methylation"/>
    <property type="evidence" value="ECO:0007669"/>
    <property type="project" value="UniProtKB-KW"/>
</dbReference>
<evidence type="ECO:0000256" key="2">
    <source>
        <dbReference type="ARBA" id="ARBA00022490"/>
    </source>
</evidence>
<dbReference type="GO" id="GO:0003676">
    <property type="term" value="F:nucleic acid binding"/>
    <property type="evidence" value="ECO:0007669"/>
    <property type="project" value="InterPro"/>
</dbReference>